<proteinExistence type="predicted"/>
<keyword evidence="2" id="KW-1185">Reference proteome</keyword>
<dbReference type="InterPro" id="IPR050722">
    <property type="entry name" value="Pyruvate:ferred/Flavod_OxRd"/>
</dbReference>
<organism evidence="1 2">
    <name type="scientific">Paraflavisolibacter caeni</name>
    <dbReference type="NCBI Taxonomy" id="2982496"/>
    <lineage>
        <taxon>Bacteria</taxon>
        <taxon>Pseudomonadati</taxon>
        <taxon>Bacteroidota</taxon>
        <taxon>Chitinophagia</taxon>
        <taxon>Chitinophagales</taxon>
        <taxon>Chitinophagaceae</taxon>
        <taxon>Paraflavisolibacter</taxon>
    </lineage>
</organism>
<reference evidence="1" key="2">
    <citation type="submission" date="2023-04" db="EMBL/GenBank/DDBJ databases">
        <title>Paracnuella aquatica gen. nov., sp. nov., a member of the family Chitinophagaceae isolated from a hot spring.</title>
        <authorList>
            <person name="Wang C."/>
        </authorList>
    </citation>
    <scope>NUCLEOTIDE SEQUENCE</scope>
    <source>
        <strain evidence="1">LB-8</strain>
    </source>
</reference>
<dbReference type="EMBL" id="JAOTIF010000023">
    <property type="protein sequence ID" value="MCU7551715.1"/>
    <property type="molecule type" value="Genomic_DNA"/>
</dbReference>
<dbReference type="SUPFAM" id="SSF52518">
    <property type="entry name" value="Thiamin diphosphate-binding fold (THDP-binding)"/>
    <property type="match status" value="1"/>
</dbReference>
<reference evidence="1" key="1">
    <citation type="submission" date="2022-09" db="EMBL/GenBank/DDBJ databases">
        <authorList>
            <person name="Yuan C."/>
            <person name="Ke Z."/>
        </authorList>
    </citation>
    <scope>NUCLEOTIDE SEQUENCE</scope>
    <source>
        <strain evidence="1">LB-8</strain>
    </source>
</reference>
<dbReference type="InterPro" id="IPR029061">
    <property type="entry name" value="THDP-binding"/>
</dbReference>
<accession>A0A9X2XYV3</accession>
<dbReference type="PANTHER" id="PTHR32154">
    <property type="entry name" value="PYRUVATE-FLAVODOXIN OXIDOREDUCTASE-RELATED"/>
    <property type="match status" value="1"/>
</dbReference>
<dbReference type="PANTHER" id="PTHR32154:SF0">
    <property type="entry name" value="PYRUVATE-FLAVODOXIN OXIDOREDUCTASE-RELATED"/>
    <property type="match status" value="1"/>
</dbReference>
<dbReference type="Proteomes" id="UP001155483">
    <property type="component" value="Unassembled WGS sequence"/>
</dbReference>
<feature type="non-terminal residue" evidence="1">
    <location>
        <position position="1"/>
    </location>
</feature>
<evidence type="ECO:0000313" key="2">
    <source>
        <dbReference type="Proteomes" id="UP001155483"/>
    </source>
</evidence>
<evidence type="ECO:0000313" key="1">
    <source>
        <dbReference type="EMBL" id="MCU7551715.1"/>
    </source>
</evidence>
<comment type="caution">
    <text evidence="1">The sequence shown here is derived from an EMBL/GenBank/DDBJ whole genome shotgun (WGS) entry which is preliminary data.</text>
</comment>
<protein>
    <submittedName>
        <fullName evidence="1">Uncharacterized protein</fullName>
    </submittedName>
</protein>
<gene>
    <name evidence="1" type="ORF">OCK74_21520</name>
</gene>
<sequence>GYEMQNGLIQQDLAVKSGYWPLFRFNPLKDQGERFTLDSKDPSVALEEFLYKENRFATIKNSAPERASEFLDLANEGLRKRWQRIEALKAL</sequence>
<dbReference type="GO" id="GO:0006979">
    <property type="term" value="P:response to oxidative stress"/>
    <property type="evidence" value="ECO:0007669"/>
    <property type="project" value="TreeGrafter"/>
</dbReference>
<name>A0A9X2XYV3_9BACT</name>
<dbReference type="Gene3D" id="3.40.50.970">
    <property type="match status" value="1"/>
</dbReference>
<dbReference type="AlphaFoldDB" id="A0A9X2XYV3"/>
<dbReference type="RefSeq" id="WP_279299153.1">
    <property type="nucleotide sequence ID" value="NZ_JAOTIF010000023.1"/>
</dbReference>